<comment type="caution">
    <text evidence="6">The sequence shown here is derived from an EMBL/GenBank/DDBJ whole genome shotgun (WGS) entry which is preliminary data.</text>
</comment>
<accession>A0A0E2AWZ4</accession>
<keyword evidence="3" id="KW-0408">Iron</keyword>
<evidence type="ECO:0000259" key="5">
    <source>
        <dbReference type="PROSITE" id="PS51296"/>
    </source>
</evidence>
<evidence type="ECO:0000256" key="1">
    <source>
        <dbReference type="ARBA" id="ARBA00022714"/>
    </source>
</evidence>
<dbReference type="GO" id="GO:0046872">
    <property type="term" value="F:metal ion binding"/>
    <property type="evidence" value="ECO:0007669"/>
    <property type="project" value="UniProtKB-KW"/>
</dbReference>
<keyword evidence="4" id="KW-0411">Iron-sulfur</keyword>
<evidence type="ECO:0000313" key="6">
    <source>
        <dbReference type="EMBL" id="EKO13443.1"/>
    </source>
</evidence>
<dbReference type="InterPro" id="IPR017941">
    <property type="entry name" value="Rieske_2Fe-2S"/>
</dbReference>
<dbReference type="Proteomes" id="UP000006253">
    <property type="component" value="Unassembled WGS sequence"/>
</dbReference>
<dbReference type="Gene3D" id="2.102.10.10">
    <property type="entry name" value="Rieske [2Fe-2S] iron-sulphur domain"/>
    <property type="match status" value="1"/>
</dbReference>
<dbReference type="RefSeq" id="WP_004767283.1">
    <property type="nucleotide sequence ID" value="NZ_AHMY02000074.1"/>
</dbReference>
<gene>
    <name evidence="6" type="ORF">LEP1GSC081_2167</name>
</gene>
<name>A0A0E2AWZ4_9LEPT</name>
<dbReference type="SUPFAM" id="SSF50022">
    <property type="entry name" value="ISP domain"/>
    <property type="match status" value="1"/>
</dbReference>
<organism evidence="6 7">
    <name type="scientific">Leptospira kirschneri str. H1</name>
    <dbReference type="NCBI Taxonomy" id="1049966"/>
    <lineage>
        <taxon>Bacteria</taxon>
        <taxon>Pseudomonadati</taxon>
        <taxon>Spirochaetota</taxon>
        <taxon>Spirochaetia</taxon>
        <taxon>Leptospirales</taxon>
        <taxon>Leptospiraceae</taxon>
        <taxon>Leptospira</taxon>
    </lineage>
</organism>
<keyword evidence="1" id="KW-0001">2Fe-2S</keyword>
<dbReference type="GO" id="GO:0051537">
    <property type="term" value="F:2 iron, 2 sulfur cluster binding"/>
    <property type="evidence" value="ECO:0007669"/>
    <property type="project" value="UniProtKB-KW"/>
</dbReference>
<keyword evidence="2" id="KW-0479">Metal-binding</keyword>
<sequence length="103" mass="11387">MSFRKLAKLSEIENGKVKVIETRYNRIGITSLDGNVYAFEDVCTHDGEAISEGELCGDVITCPRHEAQFSIKTGKALCIPAVEDLPVYPVRIVDDSVEVDLED</sequence>
<dbReference type="CDD" id="cd03528">
    <property type="entry name" value="Rieske_RO_ferredoxin"/>
    <property type="match status" value="1"/>
</dbReference>
<evidence type="ECO:0000313" key="7">
    <source>
        <dbReference type="Proteomes" id="UP000006253"/>
    </source>
</evidence>
<protein>
    <submittedName>
        <fullName evidence="6">Putative naphthalene 1,2-dioxygenase system ferredoxin subunit</fullName>
    </submittedName>
</protein>
<proteinExistence type="predicted"/>
<dbReference type="PANTHER" id="PTHR21496:SF23">
    <property type="entry name" value="3-PHENYLPROPIONATE_CINNAMIC ACID DIOXYGENASE FERREDOXIN SUBUNIT"/>
    <property type="match status" value="1"/>
</dbReference>
<dbReference type="Pfam" id="PF00355">
    <property type="entry name" value="Rieske"/>
    <property type="match status" value="1"/>
</dbReference>
<dbReference type="GO" id="GO:0051213">
    <property type="term" value="F:dioxygenase activity"/>
    <property type="evidence" value="ECO:0007669"/>
    <property type="project" value="UniProtKB-KW"/>
</dbReference>
<dbReference type="EMBL" id="AHMY02000074">
    <property type="protein sequence ID" value="EKO13443.1"/>
    <property type="molecule type" value="Genomic_DNA"/>
</dbReference>
<evidence type="ECO:0000256" key="4">
    <source>
        <dbReference type="ARBA" id="ARBA00023014"/>
    </source>
</evidence>
<dbReference type="InterPro" id="IPR036922">
    <property type="entry name" value="Rieske_2Fe-2S_sf"/>
</dbReference>
<keyword evidence="6" id="KW-0223">Dioxygenase</keyword>
<evidence type="ECO:0000256" key="2">
    <source>
        <dbReference type="ARBA" id="ARBA00022723"/>
    </source>
</evidence>
<dbReference type="PANTHER" id="PTHR21496">
    <property type="entry name" value="FERREDOXIN-RELATED"/>
    <property type="match status" value="1"/>
</dbReference>
<keyword evidence="6" id="KW-0560">Oxidoreductase</keyword>
<dbReference type="AlphaFoldDB" id="A0A0E2AWZ4"/>
<feature type="domain" description="Rieske" evidence="5">
    <location>
        <begin position="4"/>
        <end position="99"/>
    </location>
</feature>
<reference evidence="6 7" key="1">
    <citation type="submission" date="2012-10" db="EMBL/GenBank/DDBJ databases">
        <authorList>
            <person name="Harkins D.M."/>
            <person name="Durkin A.S."/>
            <person name="Brinkac L.M."/>
            <person name="Selengut J.D."/>
            <person name="Sanka R."/>
            <person name="DePew J."/>
            <person name="Purushe J."/>
            <person name="Peacock S.J."/>
            <person name="Thaipadungpanit J."/>
            <person name="Wuthiekanun V.W."/>
            <person name="Day N.P."/>
            <person name="Vinetz J.M."/>
            <person name="Sutton G.G."/>
            <person name="Nelson W.C."/>
            <person name="Fouts D.E."/>
        </authorList>
    </citation>
    <scope>NUCLEOTIDE SEQUENCE [LARGE SCALE GENOMIC DNA]</scope>
    <source>
        <strain evidence="6 7">H1</strain>
    </source>
</reference>
<dbReference type="PROSITE" id="PS51296">
    <property type="entry name" value="RIESKE"/>
    <property type="match status" value="1"/>
</dbReference>
<evidence type="ECO:0000256" key="3">
    <source>
        <dbReference type="ARBA" id="ARBA00023004"/>
    </source>
</evidence>